<evidence type="ECO:0000313" key="3">
    <source>
        <dbReference type="Proteomes" id="UP000271889"/>
    </source>
</evidence>
<sequence>MDVFIDFIDFSLTIQSFDSGRRDCETFLNYEKCVSELQEKISFLNAELQEKEALIESERSAHKAQLRDFITAVKVAERCREEAQLELTQWAPLLSFILFVIMIKLVI</sequence>
<dbReference type="OrthoDB" id="10017054at2759"/>
<dbReference type="AlphaFoldDB" id="A0A3P6V3K5"/>
<reference evidence="2 3" key="1">
    <citation type="submission" date="2018-11" db="EMBL/GenBank/DDBJ databases">
        <authorList>
            <consortium name="Pathogen Informatics"/>
        </authorList>
    </citation>
    <scope>NUCLEOTIDE SEQUENCE [LARGE SCALE GENOMIC DNA]</scope>
</reference>
<keyword evidence="3" id="KW-1185">Reference proteome</keyword>
<evidence type="ECO:0000313" key="2">
    <source>
        <dbReference type="EMBL" id="VDK84641.1"/>
    </source>
</evidence>
<feature type="coiled-coil region" evidence="1">
    <location>
        <begin position="34"/>
        <end position="61"/>
    </location>
</feature>
<protein>
    <submittedName>
        <fullName evidence="2">Uncharacterized protein</fullName>
    </submittedName>
</protein>
<evidence type="ECO:0000256" key="1">
    <source>
        <dbReference type="SAM" id="Coils"/>
    </source>
</evidence>
<accession>A0A3P6V3K5</accession>
<organism evidence="2 3">
    <name type="scientific">Cylicostephanus goldi</name>
    <name type="common">Nematode worm</name>
    <dbReference type="NCBI Taxonomy" id="71465"/>
    <lineage>
        <taxon>Eukaryota</taxon>
        <taxon>Metazoa</taxon>
        <taxon>Ecdysozoa</taxon>
        <taxon>Nematoda</taxon>
        <taxon>Chromadorea</taxon>
        <taxon>Rhabditida</taxon>
        <taxon>Rhabditina</taxon>
        <taxon>Rhabditomorpha</taxon>
        <taxon>Strongyloidea</taxon>
        <taxon>Strongylidae</taxon>
        <taxon>Cylicostephanus</taxon>
    </lineage>
</organism>
<gene>
    <name evidence="2" type="ORF">CGOC_LOCUS8328</name>
</gene>
<proteinExistence type="predicted"/>
<dbReference type="EMBL" id="UYRV01030358">
    <property type="protein sequence ID" value="VDK84641.1"/>
    <property type="molecule type" value="Genomic_DNA"/>
</dbReference>
<dbReference type="Proteomes" id="UP000271889">
    <property type="component" value="Unassembled WGS sequence"/>
</dbReference>
<name>A0A3P6V3K5_CYLGO</name>
<keyword evidence="1" id="KW-0175">Coiled coil</keyword>